<gene>
    <name evidence="5" type="ORF">M997_0133</name>
</gene>
<sequence>MRYADVRIETQRLLLRPFEMNDAQSWFQMMSSPEVTRYWSHLPWLSLQEAKEDIVQDITHMERKEYLRLAVIDKTSGVMQGMCVFFNHYPNSQRGEIGYCLDTQYQGKGIMKEAMVAFIDYLQTYLSVRRLEADIHPSNKASAALLEKLGFEQEGYLKQRWVVGDEISDSAIYGLLLTTKTQ</sequence>
<dbReference type="PROSITE" id="PS51186">
    <property type="entry name" value="GNAT"/>
    <property type="match status" value="1"/>
</dbReference>
<evidence type="ECO:0000313" key="6">
    <source>
        <dbReference type="Proteomes" id="UP000078250"/>
    </source>
</evidence>
<dbReference type="PANTHER" id="PTHR43792">
    <property type="entry name" value="GNAT FAMILY, PUTATIVE (AFU_ORTHOLOGUE AFUA_3G00765)-RELATED-RELATED"/>
    <property type="match status" value="1"/>
</dbReference>
<reference evidence="5 6" key="1">
    <citation type="submission" date="2016-04" db="EMBL/GenBank/DDBJ databases">
        <title>ATOL: Assembling a taxonomically balanced genome-scale reconstruction of the evolutionary history of the Enterobacteriaceae.</title>
        <authorList>
            <person name="Plunkett G.III."/>
            <person name="Neeno-Eckwall E.C."/>
            <person name="Glasner J.D."/>
            <person name="Perna N.T."/>
        </authorList>
    </citation>
    <scope>NUCLEOTIDE SEQUENCE [LARGE SCALE GENOMIC DNA]</scope>
    <source>
        <strain evidence="5 6">ATCC 700826</strain>
    </source>
</reference>
<dbReference type="AlphaFoldDB" id="A0AAJ3LVA3"/>
<feature type="domain" description="N-acetyltransferase" evidence="4">
    <location>
        <begin position="13"/>
        <end position="178"/>
    </location>
</feature>
<evidence type="ECO:0000256" key="1">
    <source>
        <dbReference type="ARBA" id="ARBA00022679"/>
    </source>
</evidence>
<dbReference type="EC" id="2.3.1.128" evidence="5"/>
<keyword evidence="2 5" id="KW-0012">Acyltransferase</keyword>
<dbReference type="RefSeq" id="WP_064718198.1">
    <property type="nucleotide sequence ID" value="NZ_LXEV01000003.1"/>
</dbReference>
<evidence type="ECO:0000256" key="2">
    <source>
        <dbReference type="ARBA" id="ARBA00023315"/>
    </source>
</evidence>
<dbReference type="InterPro" id="IPR051531">
    <property type="entry name" value="N-acetyltransferase"/>
</dbReference>
<name>A0AAJ3LVA3_PROHU</name>
<dbReference type="Gene3D" id="3.40.630.30">
    <property type="match status" value="1"/>
</dbReference>
<dbReference type="EMBL" id="LXEV01000003">
    <property type="protein sequence ID" value="OAT51068.1"/>
    <property type="molecule type" value="Genomic_DNA"/>
</dbReference>
<dbReference type="Pfam" id="PF13302">
    <property type="entry name" value="Acetyltransf_3"/>
    <property type="match status" value="1"/>
</dbReference>
<accession>A0AAJ3LVA3</accession>
<evidence type="ECO:0000256" key="3">
    <source>
        <dbReference type="ARBA" id="ARBA00038502"/>
    </source>
</evidence>
<comment type="similarity">
    <text evidence="3">Belongs to the acetyltransferase family. RimJ subfamily.</text>
</comment>
<evidence type="ECO:0000259" key="4">
    <source>
        <dbReference type="PROSITE" id="PS51186"/>
    </source>
</evidence>
<keyword evidence="6" id="KW-1185">Reference proteome</keyword>
<dbReference type="GO" id="GO:0016747">
    <property type="term" value="F:acyltransferase activity, transferring groups other than amino-acyl groups"/>
    <property type="evidence" value="ECO:0007669"/>
    <property type="project" value="InterPro"/>
</dbReference>
<proteinExistence type="inferred from homology"/>
<evidence type="ECO:0000313" key="5">
    <source>
        <dbReference type="EMBL" id="OAT51068.1"/>
    </source>
</evidence>
<comment type="caution">
    <text evidence="5">The sequence shown here is derived from an EMBL/GenBank/DDBJ whole genome shotgun (WGS) entry which is preliminary data.</text>
</comment>
<dbReference type="InterPro" id="IPR000182">
    <property type="entry name" value="GNAT_dom"/>
</dbReference>
<keyword evidence="1 5" id="KW-0808">Transferase</keyword>
<dbReference type="EC" id="2.3.1.-" evidence="5"/>
<protein>
    <submittedName>
        <fullName evidence="5">Ribosomal-protein-alanine acetyltransferase</fullName>
        <ecNumber evidence="5">2.3.1.-</ecNumber>
        <ecNumber evidence="5">2.3.1.128</ecNumber>
    </submittedName>
</protein>
<dbReference type="InterPro" id="IPR016181">
    <property type="entry name" value="Acyl_CoA_acyltransferase"/>
</dbReference>
<dbReference type="Proteomes" id="UP000078250">
    <property type="component" value="Unassembled WGS sequence"/>
</dbReference>
<organism evidence="5 6">
    <name type="scientific">Proteus hauseri ATCC 700826</name>
    <dbReference type="NCBI Taxonomy" id="1354271"/>
    <lineage>
        <taxon>Bacteria</taxon>
        <taxon>Pseudomonadati</taxon>
        <taxon>Pseudomonadota</taxon>
        <taxon>Gammaproteobacteria</taxon>
        <taxon>Enterobacterales</taxon>
        <taxon>Morganellaceae</taxon>
        <taxon>Proteus</taxon>
    </lineage>
</organism>
<dbReference type="PANTHER" id="PTHR43792:SF8">
    <property type="entry name" value="[RIBOSOMAL PROTEIN US5]-ALANINE N-ACETYLTRANSFERASE"/>
    <property type="match status" value="1"/>
</dbReference>
<dbReference type="SUPFAM" id="SSF55729">
    <property type="entry name" value="Acyl-CoA N-acyltransferases (Nat)"/>
    <property type="match status" value="1"/>
</dbReference>